<sequence length="344" mass="37747">MTCNVAPCVIAVLLALVVFSRVVVKDEPVLTTPSNDDTDVECTIKSSGHLNELQLLDAEKASLVFVSWDYAKKACKKDKSVTCQSHCRQNQDGTIALELDLAVVGEKESRTINCSAHFFEDGQSWVVSRSLTVSGRSKGEPRKNTCDESYEDGRKDGVNSTLKWALPVIVLPIVLLIALVLLYMGVQRKNPELGTLASSDVESYTHLTRNENIDNNASNANRRGMTLYFKTGTTDNNDLGTESSSPLVQSKCTQSTPNKSVQVTGPTDTNSSGCAERGCSAHVEEVPAPGTPDTVHISRLKRRMFHCTWPLAYWSLAWRCCGVSSGLFRGRREGKSAARRRLLM</sequence>
<proteinExistence type="predicted"/>
<protein>
    <submittedName>
        <fullName evidence="4">Uncharacterized protein</fullName>
    </submittedName>
</protein>
<keyword evidence="2" id="KW-0812">Transmembrane</keyword>
<keyword evidence="3" id="KW-0732">Signal</keyword>
<evidence type="ECO:0000256" key="2">
    <source>
        <dbReference type="SAM" id="Phobius"/>
    </source>
</evidence>
<keyword evidence="5" id="KW-1185">Reference proteome</keyword>
<organism evidence="4 5">
    <name type="scientific">Batillaria attramentaria</name>
    <dbReference type="NCBI Taxonomy" id="370345"/>
    <lineage>
        <taxon>Eukaryota</taxon>
        <taxon>Metazoa</taxon>
        <taxon>Spiralia</taxon>
        <taxon>Lophotrochozoa</taxon>
        <taxon>Mollusca</taxon>
        <taxon>Gastropoda</taxon>
        <taxon>Caenogastropoda</taxon>
        <taxon>Sorbeoconcha</taxon>
        <taxon>Cerithioidea</taxon>
        <taxon>Batillariidae</taxon>
        <taxon>Batillaria</taxon>
    </lineage>
</organism>
<feature type="signal peptide" evidence="3">
    <location>
        <begin position="1"/>
        <end position="25"/>
    </location>
</feature>
<evidence type="ECO:0000256" key="3">
    <source>
        <dbReference type="SAM" id="SignalP"/>
    </source>
</evidence>
<feature type="non-terminal residue" evidence="4">
    <location>
        <position position="344"/>
    </location>
</feature>
<evidence type="ECO:0000313" key="4">
    <source>
        <dbReference type="EMBL" id="KAK7480251.1"/>
    </source>
</evidence>
<gene>
    <name evidence="4" type="ORF">BaRGS_00028527</name>
</gene>
<dbReference type="EMBL" id="JACVVK020000285">
    <property type="protein sequence ID" value="KAK7480251.1"/>
    <property type="molecule type" value="Genomic_DNA"/>
</dbReference>
<feature type="transmembrane region" description="Helical" evidence="2">
    <location>
        <begin position="164"/>
        <end position="186"/>
    </location>
</feature>
<name>A0ABD0JZQ1_9CAEN</name>
<keyword evidence="2" id="KW-1133">Transmembrane helix</keyword>
<feature type="chain" id="PRO_5044799267" evidence="3">
    <location>
        <begin position="26"/>
        <end position="344"/>
    </location>
</feature>
<reference evidence="4 5" key="1">
    <citation type="journal article" date="2023" name="Sci. Data">
        <title>Genome assembly of the Korean intertidal mud-creeper Batillaria attramentaria.</title>
        <authorList>
            <person name="Patra A.K."/>
            <person name="Ho P.T."/>
            <person name="Jun S."/>
            <person name="Lee S.J."/>
            <person name="Kim Y."/>
            <person name="Won Y.J."/>
        </authorList>
    </citation>
    <scope>NUCLEOTIDE SEQUENCE [LARGE SCALE GENOMIC DNA]</scope>
    <source>
        <strain evidence="4">Wonlab-2016</strain>
    </source>
</reference>
<feature type="region of interest" description="Disordered" evidence="1">
    <location>
        <begin position="233"/>
        <end position="276"/>
    </location>
</feature>
<accession>A0ABD0JZQ1</accession>
<evidence type="ECO:0000256" key="1">
    <source>
        <dbReference type="SAM" id="MobiDB-lite"/>
    </source>
</evidence>
<dbReference type="AlphaFoldDB" id="A0ABD0JZQ1"/>
<evidence type="ECO:0000313" key="5">
    <source>
        <dbReference type="Proteomes" id="UP001519460"/>
    </source>
</evidence>
<dbReference type="Proteomes" id="UP001519460">
    <property type="component" value="Unassembled WGS sequence"/>
</dbReference>
<feature type="compositionally biased region" description="Polar residues" evidence="1">
    <location>
        <begin position="233"/>
        <end position="273"/>
    </location>
</feature>
<keyword evidence="2" id="KW-0472">Membrane</keyword>
<comment type="caution">
    <text evidence="4">The sequence shown here is derived from an EMBL/GenBank/DDBJ whole genome shotgun (WGS) entry which is preliminary data.</text>
</comment>